<dbReference type="AlphaFoldDB" id="A0A8S4SR67"/>
<evidence type="ECO:0000313" key="2">
    <source>
        <dbReference type="EMBL" id="CAH2270054.1"/>
    </source>
</evidence>
<keyword evidence="3" id="KW-1185">Reference proteome</keyword>
<sequence>MDLTTRRGEDGTGEVVNGTEQCRELNGTGSDVTGVVEVSRKTTSFSIRNLVGAEDCDRPADGNGNPSEAWGVQTLNPPCLWKRKPVPNSGQSPISLSEYTNRE</sequence>
<reference evidence="2" key="1">
    <citation type="submission" date="2022-03" db="EMBL/GenBank/DDBJ databases">
        <authorList>
            <person name="Lindestad O."/>
        </authorList>
    </citation>
    <scope>NUCLEOTIDE SEQUENCE</scope>
</reference>
<feature type="region of interest" description="Disordered" evidence="1">
    <location>
        <begin position="1"/>
        <end position="29"/>
    </location>
</feature>
<dbReference type="OrthoDB" id="7429400at2759"/>
<feature type="region of interest" description="Disordered" evidence="1">
    <location>
        <begin position="54"/>
        <end position="103"/>
    </location>
</feature>
<feature type="compositionally biased region" description="Basic and acidic residues" evidence="1">
    <location>
        <begin position="1"/>
        <end position="10"/>
    </location>
</feature>
<comment type="caution">
    <text evidence="2">The sequence shown here is derived from an EMBL/GenBank/DDBJ whole genome shotgun (WGS) entry which is preliminary data.</text>
</comment>
<feature type="compositionally biased region" description="Polar residues" evidence="1">
    <location>
        <begin position="88"/>
        <end position="103"/>
    </location>
</feature>
<organism evidence="2 3">
    <name type="scientific">Pararge aegeria aegeria</name>
    <dbReference type="NCBI Taxonomy" id="348720"/>
    <lineage>
        <taxon>Eukaryota</taxon>
        <taxon>Metazoa</taxon>
        <taxon>Ecdysozoa</taxon>
        <taxon>Arthropoda</taxon>
        <taxon>Hexapoda</taxon>
        <taxon>Insecta</taxon>
        <taxon>Pterygota</taxon>
        <taxon>Neoptera</taxon>
        <taxon>Endopterygota</taxon>
        <taxon>Lepidoptera</taxon>
        <taxon>Glossata</taxon>
        <taxon>Ditrysia</taxon>
        <taxon>Papilionoidea</taxon>
        <taxon>Nymphalidae</taxon>
        <taxon>Satyrinae</taxon>
        <taxon>Satyrini</taxon>
        <taxon>Parargina</taxon>
        <taxon>Pararge</taxon>
    </lineage>
</organism>
<name>A0A8S4SR67_9NEOP</name>
<gene>
    <name evidence="2" type="primary">jg17907</name>
    <name evidence="2" type="ORF">PAEG_LOCUS27978</name>
</gene>
<dbReference type="EMBL" id="CAKXAJ010026561">
    <property type="protein sequence ID" value="CAH2270054.1"/>
    <property type="molecule type" value="Genomic_DNA"/>
</dbReference>
<proteinExistence type="predicted"/>
<evidence type="ECO:0000256" key="1">
    <source>
        <dbReference type="SAM" id="MobiDB-lite"/>
    </source>
</evidence>
<dbReference type="Proteomes" id="UP000838756">
    <property type="component" value="Unassembled WGS sequence"/>
</dbReference>
<accession>A0A8S4SR67</accession>
<evidence type="ECO:0000313" key="3">
    <source>
        <dbReference type="Proteomes" id="UP000838756"/>
    </source>
</evidence>
<protein>
    <submittedName>
        <fullName evidence="2">Jg17907 protein</fullName>
    </submittedName>
</protein>